<evidence type="ECO:0000259" key="2">
    <source>
        <dbReference type="Pfam" id="PF01642"/>
    </source>
</evidence>
<dbReference type="NCBIfam" id="TIGR00641">
    <property type="entry name" value="acid_CoA_mut_N"/>
    <property type="match status" value="1"/>
</dbReference>
<dbReference type="Gene3D" id="3.20.20.240">
    <property type="entry name" value="Methylmalonyl-CoA mutase"/>
    <property type="match status" value="1"/>
</dbReference>
<protein>
    <recommendedName>
        <fullName evidence="2">Methylmalonyl-CoA mutase alpha/beta chain catalytic domain-containing protein</fullName>
    </recommendedName>
</protein>
<reference evidence="3" key="1">
    <citation type="submission" date="2018-05" db="EMBL/GenBank/DDBJ databases">
        <authorList>
            <person name="Lanie J.A."/>
            <person name="Ng W.-L."/>
            <person name="Kazmierczak K.M."/>
            <person name="Andrzejewski T.M."/>
            <person name="Davidsen T.M."/>
            <person name="Wayne K.J."/>
            <person name="Tettelin H."/>
            <person name="Glass J.I."/>
            <person name="Rusch D."/>
            <person name="Podicherti R."/>
            <person name="Tsui H.-C.T."/>
            <person name="Winkler M.E."/>
        </authorList>
    </citation>
    <scope>NUCLEOTIDE SEQUENCE</scope>
</reference>
<evidence type="ECO:0000313" key="3">
    <source>
        <dbReference type="EMBL" id="SUZ66088.1"/>
    </source>
</evidence>
<evidence type="ECO:0000256" key="1">
    <source>
        <dbReference type="ARBA" id="ARBA00023235"/>
    </source>
</evidence>
<dbReference type="InterPro" id="IPR006098">
    <property type="entry name" value="MMCoA_mutase_a_cat"/>
</dbReference>
<sequence>MKDDTSEGRFRTASGIEVDAVYEATAGKAEEFERPGQFPFTRGIHPNMYRGRPWTMRQYAGFGTAEETNQRYHYLLTQGTTGLSVAFDLPTQMGYDSDHPIAQGEVGRVGVAIDSIDDMRTLFHGIALDEVSTSMTINSTAAILFALYLSVGEEQGVGREALAGTVQNDVLKEYVARGTYIYPVDPSLRLAADLVAFCAREVPRWNPISISGYHIREAGSTAPQEVAFTLANGLAYVERVLAAGVPLEDFAPRLSFFFAAYNDLLEEVAKFRAARRLWARLMKERFGASDRSCQLRLHTQTGGSTLTAQQPLNNMVRVTVQALAAALGGTQSLHTNGFDEALALPTEGAAKLAVRTQQILAHESGITNTVDPLAGSYYVEALTSKIEDAASTYLEKIEGLGGAPKAIEFMQGEIHASAYRHQMEIEANKRLVVGVNAFEEEEEPPSIEKPDFSALEVAQKLRLDEVKAGRDAGNTSQALEGVRSAARSTENLVPPIIEAAKASATLGEISQVLREEWGTHDP</sequence>
<dbReference type="Pfam" id="PF01642">
    <property type="entry name" value="MM_CoA_mutase"/>
    <property type="match status" value="1"/>
</dbReference>
<dbReference type="EMBL" id="UINC01000975">
    <property type="protein sequence ID" value="SUZ66088.1"/>
    <property type="molecule type" value="Genomic_DNA"/>
</dbReference>
<keyword evidence="1" id="KW-0413">Isomerase</keyword>
<dbReference type="GO" id="GO:0004494">
    <property type="term" value="F:methylmalonyl-CoA mutase activity"/>
    <property type="evidence" value="ECO:0007669"/>
    <property type="project" value="InterPro"/>
</dbReference>
<dbReference type="GO" id="GO:0031419">
    <property type="term" value="F:cobalamin binding"/>
    <property type="evidence" value="ECO:0007669"/>
    <property type="project" value="InterPro"/>
</dbReference>
<dbReference type="PANTHER" id="PTHR48101:SF1">
    <property type="entry name" value="METHYLMALONYL-COA MUTASE, LARGE SUBUNIT"/>
    <property type="match status" value="1"/>
</dbReference>
<dbReference type="AlphaFoldDB" id="A0A381PI61"/>
<dbReference type="PANTHER" id="PTHR48101">
    <property type="entry name" value="METHYLMALONYL-COA MUTASE, MITOCHONDRIAL-RELATED"/>
    <property type="match status" value="1"/>
</dbReference>
<organism evidence="3">
    <name type="scientific">marine metagenome</name>
    <dbReference type="NCBI Taxonomy" id="408172"/>
    <lineage>
        <taxon>unclassified sequences</taxon>
        <taxon>metagenomes</taxon>
        <taxon>ecological metagenomes</taxon>
    </lineage>
</organism>
<proteinExistence type="predicted"/>
<dbReference type="InterPro" id="IPR016176">
    <property type="entry name" value="Cbl-dep_enz_cat"/>
</dbReference>
<gene>
    <name evidence="3" type="ORF">METZ01_LOCUS18942</name>
</gene>
<dbReference type="SUPFAM" id="SSF51703">
    <property type="entry name" value="Cobalamin (vitamin B12)-dependent enzymes"/>
    <property type="match status" value="1"/>
</dbReference>
<dbReference type="InterPro" id="IPR006099">
    <property type="entry name" value="MeMalonylCoA_mutase_a/b_cat"/>
</dbReference>
<accession>A0A381PI61</accession>
<feature type="domain" description="Methylmalonyl-CoA mutase alpha/beta chain catalytic" evidence="2">
    <location>
        <begin position="12"/>
        <end position="518"/>
    </location>
</feature>
<name>A0A381PI61_9ZZZZ</name>